<keyword evidence="4" id="KW-1185">Reference proteome</keyword>
<dbReference type="RefSeq" id="WP_052302483.1">
    <property type="nucleotide sequence ID" value="NZ_DAMBGI010000004.1"/>
</dbReference>
<evidence type="ECO:0000256" key="2">
    <source>
        <dbReference type="SAM" id="Phobius"/>
    </source>
</evidence>
<keyword evidence="2" id="KW-0812">Transmembrane</keyword>
<feature type="transmembrane region" description="Helical" evidence="2">
    <location>
        <begin position="30"/>
        <end position="49"/>
    </location>
</feature>
<feature type="compositionally biased region" description="Acidic residues" evidence="1">
    <location>
        <begin position="221"/>
        <end position="231"/>
    </location>
</feature>
<proteinExistence type="predicted"/>
<gene>
    <name evidence="3" type="ORF">CVAR292_00617</name>
</gene>
<evidence type="ECO:0000313" key="4">
    <source>
        <dbReference type="Proteomes" id="UP000182498"/>
    </source>
</evidence>
<dbReference type="EMBL" id="FAUH01000003">
    <property type="protein sequence ID" value="CUU65299.1"/>
    <property type="molecule type" value="Genomic_DNA"/>
</dbReference>
<accession>A0A0X2NKL0</accession>
<feature type="compositionally biased region" description="Low complexity" evidence="1">
    <location>
        <begin position="211"/>
        <end position="220"/>
    </location>
</feature>
<evidence type="ECO:0000313" key="3">
    <source>
        <dbReference type="EMBL" id="CUU65299.1"/>
    </source>
</evidence>
<name>A0A0X2NKL0_9CORY</name>
<dbReference type="Proteomes" id="UP000182498">
    <property type="component" value="Unassembled WGS sequence"/>
</dbReference>
<keyword evidence="2" id="KW-1133">Transmembrane helix</keyword>
<sequence>MGRFRSAEQIPADKRTRRRLEWEDTRRPAWVMWLSVACLIALLVTVIALSNSDRMSQATAINGDVLGPETGESTGDYLARAGEALAATTGDAPRWALVSPDGPADVAALTAVFTDQPGLRVSTLLAGGVQWALPEPSLGHRREDVFAQARHRVAGSAGIPDTDEALGITGVIVHGTPAELHSLASTPGVRAVEPLPADAVYGRFGMRPLEDTAPAAPAEEQPQDLPDDLPENPEQPEAPAP</sequence>
<protein>
    <submittedName>
        <fullName evidence="3">Uncharacterized protein</fullName>
    </submittedName>
</protein>
<dbReference type="AlphaFoldDB" id="A0A0X2NKL0"/>
<feature type="region of interest" description="Disordered" evidence="1">
    <location>
        <begin position="206"/>
        <end position="241"/>
    </location>
</feature>
<keyword evidence="2" id="KW-0472">Membrane</keyword>
<organism evidence="3 4">
    <name type="scientific">Corynebacterium variabile</name>
    <dbReference type="NCBI Taxonomy" id="1727"/>
    <lineage>
        <taxon>Bacteria</taxon>
        <taxon>Bacillati</taxon>
        <taxon>Actinomycetota</taxon>
        <taxon>Actinomycetes</taxon>
        <taxon>Mycobacteriales</taxon>
        <taxon>Corynebacteriaceae</taxon>
        <taxon>Corynebacterium</taxon>
    </lineage>
</organism>
<evidence type="ECO:0000256" key="1">
    <source>
        <dbReference type="SAM" id="MobiDB-lite"/>
    </source>
</evidence>
<reference evidence="4" key="1">
    <citation type="submission" date="2015-11" db="EMBL/GenBank/DDBJ databases">
        <authorList>
            <person name="Dugat-Bony E."/>
        </authorList>
    </citation>
    <scope>NUCLEOTIDE SEQUENCE [LARGE SCALE GENOMIC DNA]</scope>
    <source>
        <strain evidence="4">Mu292</strain>
    </source>
</reference>